<comment type="similarity">
    <text evidence="1">Belongs to the VPS13 family.</text>
</comment>
<dbReference type="AlphaFoldDB" id="A0A8H7QAT1"/>
<feature type="region of interest" description="Disordered" evidence="3">
    <location>
        <begin position="246"/>
        <end position="267"/>
    </location>
</feature>
<proteinExistence type="inferred from homology"/>
<dbReference type="InterPro" id="IPR026854">
    <property type="entry name" value="VPS13_N"/>
</dbReference>
<dbReference type="PANTHER" id="PTHR16166:SF93">
    <property type="entry name" value="INTERMEMBRANE LIPID TRANSFER PROTEIN VPS13"/>
    <property type="match status" value="1"/>
</dbReference>
<gene>
    <name evidence="6" type="ORF">INT44_001046</name>
</gene>
<dbReference type="Pfam" id="PF12624">
    <property type="entry name" value="VPS13_N"/>
    <property type="match status" value="1"/>
</dbReference>
<feature type="chain" id="PRO_5034009046" description="Chorein N-terminal domain-containing protein" evidence="4">
    <location>
        <begin position="20"/>
        <end position="296"/>
    </location>
</feature>
<dbReference type="PANTHER" id="PTHR16166">
    <property type="entry name" value="VACUOLAR PROTEIN SORTING-ASSOCIATED PROTEIN VPS13"/>
    <property type="match status" value="1"/>
</dbReference>
<organism evidence="6 7">
    <name type="scientific">Umbelopsis vinacea</name>
    <dbReference type="NCBI Taxonomy" id="44442"/>
    <lineage>
        <taxon>Eukaryota</taxon>
        <taxon>Fungi</taxon>
        <taxon>Fungi incertae sedis</taxon>
        <taxon>Mucoromycota</taxon>
        <taxon>Mucoromycotina</taxon>
        <taxon>Umbelopsidomycetes</taxon>
        <taxon>Umbelopsidales</taxon>
        <taxon>Umbelopsidaceae</taxon>
        <taxon>Umbelopsis</taxon>
    </lineage>
</organism>
<evidence type="ECO:0000313" key="6">
    <source>
        <dbReference type="EMBL" id="KAG2188293.1"/>
    </source>
</evidence>
<feature type="compositionally biased region" description="Acidic residues" evidence="3">
    <location>
        <begin position="256"/>
        <end position="265"/>
    </location>
</feature>
<name>A0A8H7QAT1_9FUNG</name>
<keyword evidence="7" id="KW-1185">Reference proteome</keyword>
<evidence type="ECO:0000256" key="1">
    <source>
        <dbReference type="ARBA" id="ARBA00006545"/>
    </source>
</evidence>
<evidence type="ECO:0000256" key="2">
    <source>
        <dbReference type="ARBA" id="ARBA00022448"/>
    </source>
</evidence>
<feature type="domain" description="Chorein N-terminal" evidence="5">
    <location>
        <begin position="13"/>
        <end position="295"/>
    </location>
</feature>
<feature type="signal peptide" evidence="4">
    <location>
        <begin position="1"/>
        <end position="19"/>
    </location>
</feature>
<sequence length="296" mass="34455">MRIWFVITANFFLLQLATLESLSVYWNTDTPLLADHSPEDFSKEFYAMISKPDKEQTDNRYLLKPVSGTGKVIVNKQYGGSTPKFGVNMLFEELGFILDEEQYQDAILTVELFHTYLKRQQYRALRPALPKTPKTHPREFFKFAQRAVLDHIHEKNYKWSWDHFRTRRDDRKQYISCHVDNALGRATASQKEALKKLEQKLSFEDIRFYRSMAKSKLKRERASINQQAKSQETTAKKAGNWLSSWWGGSSGKPNIDGDEDPEAAEVTEQQRQELFEAIDWNEDKAALAMAVDMPKD</sequence>
<evidence type="ECO:0000256" key="4">
    <source>
        <dbReference type="SAM" id="SignalP"/>
    </source>
</evidence>
<dbReference type="GO" id="GO:0006623">
    <property type="term" value="P:protein targeting to vacuole"/>
    <property type="evidence" value="ECO:0007669"/>
    <property type="project" value="TreeGrafter"/>
</dbReference>
<feature type="non-terminal residue" evidence="6">
    <location>
        <position position="1"/>
    </location>
</feature>
<dbReference type="GO" id="GO:0045053">
    <property type="term" value="P:protein retention in Golgi apparatus"/>
    <property type="evidence" value="ECO:0007669"/>
    <property type="project" value="TreeGrafter"/>
</dbReference>
<dbReference type="InterPro" id="IPR026847">
    <property type="entry name" value="VPS13"/>
</dbReference>
<keyword evidence="2" id="KW-0813">Transport</keyword>
<dbReference type="GO" id="GO:0007005">
    <property type="term" value="P:mitochondrion organization"/>
    <property type="evidence" value="ECO:0007669"/>
    <property type="project" value="TreeGrafter"/>
</dbReference>
<protein>
    <recommendedName>
        <fullName evidence="5">Chorein N-terminal domain-containing protein</fullName>
    </recommendedName>
</protein>
<reference evidence="6" key="1">
    <citation type="submission" date="2020-12" db="EMBL/GenBank/DDBJ databases">
        <title>Metabolic potential, ecology and presence of endohyphal bacteria is reflected in genomic diversity of Mucoromycotina.</title>
        <authorList>
            <person name="Muszewska A."/>
            <person name="Okrasinska A."/>
            <person name="Steczkiewicz K."/>
            <person name="Drgas O."/>
            <person name="Orlowska M."/>
            <person name="Perlinska-Lenart U."/>
            <person name="Aleksandrzak-Piekarczyk T."/>
            <person name="Szatraj K."/>
            <person name="Zielenkiewicz U."/>
            <person name="Pilsyk S."/>
            <person name="Malc E."/>
            <person name="Mieczkowski P."/>
            <person name="Kruszewska J.S."/>
            <person name="Biernat P."/>
            <person name="Pawlowska J."/>
        </authorList>
    </citation>
    <scope>NUCLEOTIDE SEQUENCE</scope>
    <source>
        <strain evidence="6">WA0000051536</strain>
    </source>
</reference>
<evidence type="ECO:0000259" key="5">
    <source>
        <dbReference type="Pfam" id="PF12624"/>
    </source>
</evidence>
<dbReference type="EMBL" id="JAEPRA010000002">
    <property type="protein sequence ID" value="KAG2188293.1"/>
    <property type="molecule type" value="Genomic_DNA"/>
</dbReference>
<comment type="caution">
    <text evidence="6">The sequence shown here is derived from an EMBL/GenBank/DDBJ whole genome shotgun (WGS) entry which is preliminary data.</text>
</comment>
<evidence type="ECO:0000256" key="3">
    <source>
        <dbReference type="SAM" id="MobiDB-lite"/>
    </source>
</evidence>
<dbReference type="GO" id="GO:0045324">
    <property type="term" value="P:late endosome to vacuole transport"/>
    <property type="evidence" value="ECO:0007669"/>
    <property type="project" value="TreeGrafter"/>
</dbReference>
<keyword evidence="4" id="KW-0732">Signal</keyword>
<accession>A0A8H7QAT1</accession>
<dbReference type="OrthoDB" id="428159at2759"/>
<dbReference type="Proteomes" id="UP000612746">
    <property type="component" value="Unassembled WGS sequence"/>
</dbReference>
<evidence type="ECO:0000313" key="7">
    <source>
        <dbReference type="Proteomes" id="UP000612746"/>
    </source>
</evidence>